<dbReference type="PANTHER" id="PTHR30404">
    <property type="entry name" value="N-ACETYLMURAMOYL-L-ALANINE AMIDASE"/>
    <property type="match status" value="1"/>
</dbReference>
<keyword evidence="3" id="KW-0378">Hydrolase</keyword>
<dbReference type="Gene3D" id="2.60.40.3500">
    <property type="match status" value="1"/>
</dbReference>
<dbReference type="CDD" id="cd02696">
    <property type="entry name" value="MurNAc-LAA"/>
    <property type="match status" value="1"/>
</dbReference>
<dbReference type="InterPro" id="IPR050695">
    <property type="entry name" value="N-acetylmuramoyl_amidase_3"/>
</dbReference>
<evidence type="ECO:0000256" key="3">
    <source>
        <dbReference type="ARBA" id="ARBA00022801"/>
    </source>
</evidence>
<gene>
    <name evidence="5" type="ORF">B7H23_13495</name>
</gene>
<dbReference type="EMBL" id="NBYO01000003">
    <property type="protein sequence ID" value="OXS99202.1"/>
    <property type="molecule type" value="Genomic_DNA"/>
</dbReference>
<evidence type="ECO:0000259" key="4">
    <source>
        <dbReference type="SMART" id="SM00646"/>
    </source>
</evidence>
<dbReference type="Pfam" id="PF01520">
    <property type="entry name" value="Amidase_3"/>
    <property type="match status" value="1"/>
</dbReference>
<dbReference type="Proteomes" id="UP000215405">
    <property type="component" value="Unassembled WGS sequence"/>
</dbReference>
<dbReference type="SUPFAM" id="SSF53187">
    <property type="entry name" value="Zn-dependent exopeptidases"/>
    <property type="match status" value="1"/>
</dbReference>
<reference evidence="6" key="1">
    <citation type="journal article" date="2017" name="Int. J. Syst. Evol. Microbiol.">
        <title>Notoacmeibacter marinus gen. nov., sp. nov., isolated from the gut of a limpet and proposal of Notoacmeibacteraceae fam. nov. in the order Rhizobiales of the class Alphaproteobacteria.</title>
        <authorList>
            <person name="Huang Z."/>
            <person name="Guo F."/>
            <person name="Lai Q."/>
        </authorList>
    </citation>
    <scope>NUCLEOTIDE SEQUENCE [LARGE SCALE GENOMIC DNA]</scope>
    <source>
        <strain evidence="6">XMTR2A4</strain>
    </source>
</reference>
<dbReference type="EC" id="3.5.1.28" evidence="2"/>
<evidence type="ECO:0000256" key="1">
    <source>
        <dbReference type="ARBA" id="ARBA00001561"/>
    </source>
</evidence>
<dbReference type="GO" id="GO:0008745">
    <property type="term" value="F:N-acetylmuramoyl-L-alanine amidase activity"/>
    <property type="evidence" value="ECO:0007669"/>
    <property type="project" value="UniProtKB-EC"/>
</dbReference>
<evidence type="ECO:0000313" key="6">
    <source>
        <dbReference type="Proteomes" id="UP000215405"/>
    </source>
</evidence>
<sequence length="433" mass="47455">MRFFLAMKELANIEDFGDDVVAFKFRNARMAGGLRGLAALLALVFFLAAPSGARAGDPLPHRLFSIDLTGDDQSTTVMLQFDREPELVLKMLRGPERLILDLPATAFEMPSEEVVPKGLIQSIRYGAMDSERSRIVIGLGGPFTLEGPVRTTDENGHHQLTLQLDTASRNAFEAMLRDRAAPADAIAVSTQKNGRLDGNTAQDKPFTVVVDAGHGGIDIGARGRNGAKEKDITLAFARQLKKQIEKIDGVRVILTRDDDSFVSLSQRVRIGRQAGADLFVSVHADSVRQAYVRGATVYTISKKASDAMAAELADSENAADAVAGLDLPEEDEEVTDILLDLTRRETKGFSLRFARKVVDSMEEVLVMIKRPHRHAGFRVLTAPDVPSILIELGYLSNKNDEKLLQDEDWRRKAAAAIAAAVKKYANVRMAAFR</sequence>
<feature type="domain" description="MurNAc-LAA" evidence="4">
    <location>
        <begin position="268"/>
        <end position="422"/>
    </location>
</feature>
<organism evidence="5 6">
    <name type="scientific">Notoacmeibacter marinus</name>
    <dbReference type="NCBI Taxonomy" id="1876515"/>
    <lineage>
        <taxon>Bacteria</taxon>
        <taxon>Pseudomonadati</taxon>
        <taxon>Pseudomonadota</taxon>
        <taxon>Alphaproteobacteria</taxon>
        <taxon>Hyphomicrobiales</taxon>
        <taxon>Notoacmeibacteraceae</taxon>
        <taxon>Notoacmeibacter</taxon>
    </lineage>
</organism>
<protein>
    <recommendedName>
        <fullName evidence="2">N-acetylmuramoyl-L-alanine amidase</fullName>
        <ecNumber evidence="2">3.5.1.28</ecNumber>
    </recommendedName>
</protein>
<comment type="caution">
    <text evidence="5">The sequence shown here is derived from an EMBL/GenBank/DDBJ whole genome shotgun (WGS) entry which is preliminary data.</text>
</comment>
<evidence type="ECO:0000256" key="2">
    <source>
        <dbReference type="ARBA" id="ARBA00011901"/>
    </source>
</evidence>
<name>A0A231UTC7_9HYPH</name>
<accession>A0A231UTC7</accession>
<dbReference type="PANTHER" id="PTHR30404:SF0">
    <property type="entry name" value="N-ACETYLMURAMOYL-L-ALANINE AMIDASE AMIC"/>
    <property type="match status" value="1"/>
</dbReference>
<dbReference type="Pfam" id="PF11741">
    <property type="entry name" value="AMIN"/>
    <property type="match status" value="1"/>
</dbReference>
<keyword evidence="6" id="KW-1185">Reference proteome</keyword>
<dbReference type="GO" id="GO:0030288">
    <property type="term" value="C:outer membrane-bounded periplasmic space"/>
    <property type="evidence" value="ECO:0007669"/>
    <property type="project" value="TreeGrafter"/>
</dbReference>
<dbReference type="GO" id="GO:0009253">
    <property type="term" value="P:peptidoglycan catabolic process"/>
    <property type="evidence" value="ECO:0007669"/>
    <property type="project" value="InterPro"/>
</dbReference>
<dbReference type="InterPro" id="IPR021731">
    <property type="entry name" value="AMIN_dom"/>
</dbReference>
<dbReference type="InterPro" id="IPR002508">
    <property type="entry name" value="MurNAc-LAA_cat"/>
</dbReference>
<dbReference type="AlphaFoldDB" id="A0A231UTC7"/>
<proteinExistence type="predicted"/>
<dbReference type="RefSeq" id="WP_094077985.1">
    <property type="nucleotide sequence ID" value="NZ_NBYO01000003.1"/>
</dbReference>
<comment type="catalytic activity">
    <reaction evidence="1">
        <text>Hydrolyzes the link between N-acetylmuramoyl residues and L-amino acid residues in certain cell-wall glycopeptides.</text>
        <dbReference type="EC" id="3.5.1.28"/>
    </reaction>
</comment>
<evidence type="ECO:0000313" key="5">
    <source>
        <dbReference type="EMBL" id="OXS99202.1"/>
    </source>
</evidence>
<dbReference type="Gene3D" id="3.40.630.40">
    <property type="entry name" value="Zn-dependent exopeptidases"/>
    <property type="match status" value="1"/>
</dbReference>
<dbReference type="SMART" id="SM00646">
    <property type="entry name" value="Ami_3"/>
    <property type="match status" value="1"/>
</dbReference>